<organism evidence="3 4">
    <name type="scientific">Gracilibacillus oryzae</name>
    <dbReference type="NCBI Taxonomy" id="1672701"/>
    <lineage>
        <taxon>Bacteria</taxon>
        <taxon>Bacillati</taxon>
        <taxon>Bacillota</taxon>
        <taxon>Bacilli</taxon>
        <taxon>Bacillales</taxon>
        <taxon>Bacillaceae</taxon>
        <taxon>Gracilibacillus</taxon>
    </lineage>
</organism>
<dbReference type="SUPFAM" id="SSF46785">
    <property type="entry name" value="Winged helix' DNA-binding domain"/>
    <property type="match status" value="1"/>
</dbReference>
<dbReference type="InterPro" id="IPR051534">
    <property type="entry name" value="CBASS_pafABC_assoc_protein"/>
</dbReference>
<protein>
    <submittedName>
        <fullName evidence="3">WYL domain-containing protein</fullName>
    </submittedName>
</protein>
<dbReference type="Gene3D" id="1.10.10.10">
    <property type="entry name" value="Winged helix-like DNA-binding domain superfamily/Winged helix DNA-binding domain"/>
    <property type="match status" value="1"/>
</dbReference>
<dbReference type="RefSeq" id="WP_194287432.1">
    <property type="nucleotide sequence ID" value="NZ_ML762443.1"/>
</dbReference>
<dbReference type="Pfam" id="PF08279">
    <property type="entry name" value="HTH_11"/>
    <property type="match status" value="1"/>
</dbReference>
<sequence length="268" mass="31504">MSKLSNCFAMVQLLMARNKMKIDELAEELEVKPRMIRQYKQELELAGIYIESERGANGGYYLDKKSIFPIRNFHSEEIRQLQIAIQAYLSKQPEHDVTLRNALEKIKAAQRDEQLSSKHFYFANDYLINNEVGDQSEHYQKLYKAFNQRKKVVLTYGAASTNEVSTRTIQPYAFVVYDENLYSVAYCEKKKALRTFKLIRIHEVKETFDHYEMPDAFDIRKQFPQLGFIKDPIKVDLIIETPYSNQVKESIYSNDQVIEELPNNAIRF</sequence>
<dbReference type="PROSITE" id="PS52050">
    <property type="entry name" value="WYL"/>
    <property type="match status" value="1"/>
</dbReference>
<evidence type="ECO:0000313" key="3">
    <source>
        <dbReference type="EMBL" id="KAB8127280.1"/>
    </source>
</evidence>
<dbReference type="PANTHER" id="PTHR34580">
    <property type="match status" value="1"/>
</dbReference>
<proteinExistence type="predicted"/>
<dbReference type="Pfam" id="PF13280">
    <property type="entry name" value="WYL"/>
    <property type="match status" value="1"/>
</dbReference>
<keyword evidence="4" id="KW-1185">Reference proteome</keyword>
<dbReference type="InterPro" id="IPR013196">
    <property type="entry name" value="HTH_11"/>
</dbReference>
<accession>A0A7C8GR45</accession>
<dbReference type="PANTHER" id="PTHR34580:SF3">
    <property type="entry name" value="PROTEIN PAFB"/>
    <property type="match status" value="1"/>
</dbReference>
<evidence type="ECO:0000259" key="2">
    <source>
        <dbReference type="Pfam" id="PF13280"/>
    </source>
</evidence>
<dbReference type="AlphaFoldDB" id="A0A7C8GR45"/>
<dbReference type="EMBL" id="WEID01000093">
    <property type="protein sequence ID" value="KAB8127280.1"/>
    <property type="molecule type" value="Genomic_DNA"/>
</dbReference>
<dbReference type="InterPro" id="IPR036388">
    <property type="entry name" value="WH-like_DNA-bd_sf"/>
</dbReference>
<dbReference type="InterPro" id="IPR036390">
    <property type="entry name" value="WH_DNA-bd_sf"/>
</dbReference>
<feature type="domain" description="WYL" evidence="2">
    <location>
        <begin position="137"/>
        <end position="205"/>
    </location>
</feature>
<dbReference type="Proteomes" id="UP000480246">
    <property type="component" value="Unassembled WGS sequence"/>
</dbReference>
<gene>
    <name evidence="3" type="ORF">F9U64_17970</name>
</gene>
<feature type="non-terminal residue" evidence="3">
    <location>
        <position position="268"/>
    </location>
</feature>
<evidence type="ECO:0000313" key="4">
    <source>
        <dbReference type="Proteomes" id="UP000480246"/>
    </source>
</evidence>
<feature type="domain" description="Helix-turn-helix type 11" evidence="1">
    <location>
        <begin position="10"/>
        <end position="60"/>
    </location>
</feature>
<dbReference type="InterPro" id="IPR026881">
    <property type="entry name" value="WYL_dom"/>
</dbReference>
<name>A0A7C8GR45_9BACI</name>
<evidence type="ECO:0000259" key="1">
    <source>
        <dbReference type="Pfam" id="PF08279"/>
    </source>
</evidence>
<comment type="caution">
    <text evidence="3">The sequence shown here is derived from an EMBL/GenBank/DDBJ whole genome shotgun (WGS) entry which is preliminary data.</text>
</comment>
<reference evidence="3 4" key="1">
    <citation type="submission" date="2019-10" db="EMBL/GenBank/DDBJ databases">
        <title>Gracilibacillus sp. nov. isolated from rice seeds.</title>
        <authorList>
            <person name="He S."/>
        </authorList>
    </citation>
    <scope>NUCLEOTIDE SEQUENCE [LARGE SCALE GENOMIC DNA]</scope>
    <source>
        <strain evidence="3 4">TD8</strain>
    </source>
</reference>